<evidence type="ECO:0000259" key="13">
    <source>
        <dbReference type="PROSITE" id="PS51384"/>
    </source>
</evidence>
<dbReference type="InterPro" id="IPR001834">
    <property type="entry name" value="CBR-like"/>
</dbReference>
<dbReference type="InterPro" id="IPR001709">
    <property type="entry name" value="Flavoprot_Pyr_Nucl_cyt_Rdtase"/>
</dbReference>
<reference evidence="14 15" key="1">
    <citation type="journal article" date="2015" name="Genome Biol. Evol.">
        <title>Phylogenomic analyses indicate that early fungi evolved digesting cell walls of algal ancestors of land plants.</title>
        <authorList>
            <person name="Chang Y."/>
            <person name="Wang S."/>
            <person name="Sekimoto S."/>
            <person name="Aerts A.L."/>
            <person name="Choi C."/>
            <person name="Clum A."/>
            <person name="LaButti K.M."/>
            <person name="Lindquist E.A."/>
            <person name="Yee Ngan C."/>
            <person name="Ohm R.A."/>
            <person name="Salamov A.A."/>
            <person name="Grigoriev I.V."/>
            <person name="Spatafora J.W."/>
            <person name="Berbee M.L."/>
        </authorList>
    </citation>
    <scope>NUCLEOTIDE SEQUENCE [LARGE SCALE GENOMIC DNA]</scope>
    <source>
        <strain evidence="14 15">NRRL 28638</strain>
    </source>
</reference>
<feature type="non-terminal residue" evidence="14">
    <location>
        <position position="1"/>
    </location>
</feature>
<keyword evidence="8" id="KW-0560">Oxidoreductase</keyword>
<feature type="binding site" evidence="12">
    <location>
        <position position="59"/>
    </location>
    <ligand>
        <name>FAD</name>
        <dbReference type="ChEBI" id="CHEBI:57692"/>
    </ligand>
</feature>
<evidence type="ECO:0000313" key="14">
    <source>
        <dbReference type="EMBL" id="KXN70710.1"/>
    </source>
</evidence>
<dbReference type="InterPro" id="IPR017927">
    <property type="entry name" value="FAD-bd_FR_type"/>
</dbReference>
<dbReference type="FunFam" id="2.40.30.10:FF:000032">
    <property type="entry name" value="NADH-cytochrome b5 reductase"/>
    <property type="match status" value="1"/>
</dbReference>
<name>A0A137P6R8_CONC2</name>
<evidence type="ECO:0000256" key="7">
    <source>
        <dbReference type="ARBA" id="ARBA00022827"/>
    </source>
</evidence>
<keyword evidence="7 12" id="KW-0274">FAD</keyword>
<sequence length="254" mass="28302">ALDPKEFKAFKLKEIQSISHDTKLFRFELPPDSNLGLPIASCVLTKAPGKDGKDVMRPYTPTSRETDRGYFDFIIKRYESGTMSKHIHSLKVGDTLEVKGPFPKYPYTANTHSEIGLIAGGTGITPMLQLIRKVLDNPQDKTKINFIFANRTTKDILLKDELDKLAKQHPDRFKIKYIISNKEPGWSGDVGHVNKDMIKNTLKGSADKQSIVFVCGPPGMVELVCGPKAKDNSQGEVKGILKDLGYSGDNVYKF</sequence>
<evidence type="ECO:0000256" key="9">
    <source>
        <dbReference type="ARBA" id="ARBA00023027"/>
    </source>
</evidence>
<dbReference type="EMBL" id="KQ964495">
    <property type="protein sequence ID" value="KXN70710.1"/>
    <property type="molecule type" value="Genomic_DNA"/>
</dbReference>
<dbReference type="SUPFAM" id="SSF52343">
    <property type="entry name" value="Ferredoxin reductase-like, C-terminal NADP-linked domain"/>
    <property type="match status" value="1"/>
</dbReference>
<keyword evidence="9" id="KW-0520">NAD</keyword>
<keyword evidence="15" id="KW-1185">Reference proteome</keyword>
<proteinExistence type="inferred from homology"/>
<feature type="binding site" evidence="12">
    <location>
        <position position="74"/>
    </location>
    <ligand>
        <name>FAD</name>
        <dbReference type="ChEBI" id="CHEBI:57692"/>
    </ligand>
</feature>
<dbReference type="Pfam" id="PF00970">
    <property type="entry name" value="FAD_binding_6"/>
    <property type="match status" value="1"/>
</dbReference>
<protein>
    <recommendedName>
        <fullName evidence="4">cytochrome-b5 reductase</fullName>
        <ecNumber evidence="4">1.6.2.2</ecNumber>
    </recommendedName>
</protein>
<feature type="binding site" evidence="12">
    <location>
        <position position="83"/>
    </location>
    <ligand>
        <name>FAD</name>
        <dbReference type="ChEBI" id="CHEBI:57692"/>
    </ligand>
</feature>
<evidence type="ECO:0000313" key="15">
    <source>
        <dbReference type="Proteomes" id="UP000070444"/>
    </source>
</evidence>
<dbReference type="FunFam" id="3.40.50.80:FF:000009">
    <property type="entry name" value="NADH-cytochrome b5 reductase"/>
    <property type="match status" value="1"/>
</dbReference>
<dbReference type="InterPro" id="IPR039261">
    <property type="entry name" value="FNR_nucleotide-bd"/>
</dbReference>
<dbReference type="GO" id="GO:0090524">
    <property type="term" value="F:cytochrome-b5 reductase activity, acting on NADH"/>
    <property type="evidence" value="ECO:0007669"/>
    <property type="project" value="UniProtKB-EC"/>
</dbReference>
<feature type="binding site" evidence="12">
    <location>
        <position position="125"/>
    </location>
    <ligand>
        <name>FAD</name>
        <dbReference type="ChEBI" id="CHEBI:57692"/>
    </ligand>
</feature>
<dbReference type="PRINTS" id="PR00406">
    <property type="entry name" value="CYTB5RDTASE"/>
</dbReference>
<dbReference type="PANTHER" id="PTHR19370:SF171">
    <property type="entry name" value="NADH-CYTOCHROME B5 REDUCTASE 2"/>
    <property type="match status" value="1"/>
</dbReference>
<evidence type="ECO:0000256" key="2">
    <source>
        <dbReference type="ARBA" id="ARBA00004572"/>
    </source>
</evidence>
<feature type="binding site" evidence="12">
    <location>
        <position position="57"/>
    </location>
    <ligand>
        <name>FAD</name>
        <dbReference type="ChEBI" id="CHEBI:57692"/>
    </ligand>
</feature>
<dbReference type="Pfam" id="PF00175">
    <property type="entry name" value="NAD_binding_1"/>
    <property type="match status" value="1"/>
</dbReference>
<dbReference type="EC" id="1.6.2.2" evidence="4"/>
<dbReference type="SUPFAM" id="SSF63380">
    <property type="entry name" value="Riboflavin synthase domain-like"/>
    <property type="match status" value="1"/>
</dbReference>
<evidence type="ECO:0000256" key="3">
    <source>
        <dbReference type="ARBA" id="ARBA00006105"/>
    </source>
</evidence>
<dbReference type="PANTHER" id="PTHR19370">
    <property type="entry name" value="NADH-CYTOCHROME B5 REDUCTASE"/>
    <property type="match status" value="1"/>
</dbReference>
<evidence type="ECO:0000256" key="11">
    <source>
        <dbReference type="ARBA" id="ARBA00047682"/>
    </source>
</evidence>
<comment type="subcellular location">
    <subcellularLocation>
        <location evidence="2">Mitochondrion outer membrane</location>
        <topology evidence="2">Single-pass membrane protein</topology>
    </subcellularLocation>
</comment>
<comment type="cofactor">
    <cofactor evidence="1 12">
        <name>FAD</name>
        <dbReference type="ChEBI" id="CHEBI:57692"/>
    </cofactor>
</comment>
<evidence type="ECO:0000256" key="1">
    <source>
        <dbReference type="ARBA" id="ARBA00001974"/>
    </source>
</evidence>
<dbReference type="OrthoDB" id="432685at2759"/>
<keyword evidence="10" id="KW-0496">Mitochondrion</keyword>
<keyword evidence="6" id="KW-1000">Mitochondrion outer membrane</keyword>
<feature type="binding site" evidence="12">
    <location>
        <position position="84"/>
    </location>
    <ligand>
        <name>FAD</name>
        <dbReference type="ChEBI" id="CHEBI:57692"/>
    </ligand>
</feature>
<dbReference type="InterPro" id="IPR017938">
    <property type="entry name" value="Riboflavin_synthase-like_b-brl"/>
</dbReference>
<comment type="catalytic activity">
    <reaction evidence="11">
        <text>2 Fe(III)-[cytochrome b5] + NADH = 2 Fe(II)-[cytochrome b5] + NAD(+) + H(+)</text>
        <dbReference type="Rhea" id="RHEA:46680"/>
        <dbReference type="Rhea" id="RHEA-COMP:10438"/>
        <dbReference type="Rhea" id="RHEA-COMP:10439"/>
        <dbReference type="ChEBI" id="CHEBI:15378"/>
        <dbReference type="ChEBI" id="CHEBI:29033"/>
        <dbReference type="ChEBI" id="CHEBI:29034"/>
        <dbReference type="ChEBI" id="CHEBI:57540"/>
        <dbReference type="ChEBI" id="CHEBI:57945"/>
        <dbReference type="EC" id="1.6.2.2"/>
    </reaction>
</comment>
<evidence type="ECO:0000256" key="10">
    <source>
        <dbReference type="ARBA" id="ARBA00023128"/>
    </source>
</evidence>
<dbReference type="GO" id="GO:0005741">
    <property type="term" value="C:mitochondrial outer membrane"/>
    <property type="evidence" value="ECO:0007669"/>
    <property type="project" value="UniProtKB-SubCell"/>
</dbReference>
<evidence type="ECO:0000256" key="4">
    <source>
        <dbReference type="ARBA" id="ARBA00012011"/>
    </source>
</evidence>
<keyword evidence="6" id="KW-0472">Membrane</keyword>
<dbReference type="InterPro" id="IPR001433">
    <property type="entry name" value="OxRdtase_FAD/NAD-bd"/>
</dbReference>
<evidence type="ECO:0000256" key="12">
    <source>
        <dbReference type="PIRSR" id="PIRSR601834-1"/>
    </source>
</evidence>
<accession>A0A137P6R8</accession>
<keyword evidence="5 12" id="KW-0285">Flavoprotein</keyword>
<evidence type="ECO:0000256" key="5">
    <source>
        <dbReference type="ARBA" id="ARBA00022630"/>
    </source>
</evidence>
<dbReference type="Proteomes" id="UP000070444">
    <property type="component" value="Unassembled WGS sequence"/>
</dbReference>
<evidence type="ECO:0000256" key="6">
    <source>
        <dbReference type="ARBA" id="ARBA00022787"/>
    </source>
</evidence>
<feature type="binding site" evidence="12">
    <location>
        <position position="58"/>
    </location>
    <ligand>
        <name>FAD</name>
        <dbReference type="ChEBI" id="CHEBI:57692"/>
    </ligand>
</feature>
<evidence type="ECO:0000256" key="8">
    <source>
        <dbReference type="ARBA" id="ARBA00023002"/>
    </source>
</evidence>
<feature type="domain" description="FAD-binding FR-type" evidence="13">
    <location>
        <begin position="5"/>
        <end position="108"/>
    </location>
</feature>
<dbReference type="Gene3D" id="3.40.50.80">
    <property type="entry name" value="Nucleotide-binding domain of ferredoxin-NADP reductase (FNR) module"/>
    <property type="match status" value="1"/>
</dbReference>
<dbReference type="STRING" id="796925.A0A137P6R8"/>
<organism evidence="14 15">
    <name type="scientific">Conidiobolus coronatus (strain ATCC 28846 / CBS 209.66 / NRRL 28638)</name>
    <name type="common">Delacroixia coronata</name>
    <dbReference type="NCBI Taxonomy" id="796925"/>
    <lineage>
        <taxon>Eukaryota</taxon>
        <taxon>Fungi</taxon>
        <taxon>Fungi incertae sedis</taxon>
        <taxon>Zoopagomycota</taxon>
        <taxon>Entomophthoromycotina</taxon>
        <taxon>Entomophthoromycetes</taxon>
        <taxon>Entomophthorales</taxon>
        <taxon>Ancylistaceae</taxon>
        <taxon>Conidiobolus</taxon>
    </lineage>
</organism>
<dbReference type="OMA" id="VQPTEQC"/>
<dbReference type="AlphaFoldDB" id="A0A137P6R8"/>
<dbReference type="PRINTS" id="PR00371">
    <property type="entry name" value="FPNCR"/>
</dbReference>
<dbReference type="CDD" id="cd06183">
    <property type="entry name" value="cyt_b5_reduct_like"/>
    <property type="match status" value="1"/>
</dbReference>
<gene>
    <name evidence="14" type="ORF">CONCODRAFT_39151</name>
</gene>
<dbReference type="PROSITE" id="PS51384">
    <property type="entry name" value="FAD_FR"/>
    <property type="match status" value="1"/>
</dbReference>
<dbReference type="InterPro" id="IPR008333">
    <property type="entry name" value="Cbr1-like_FAD-bd_dom"/>
</dbReference>
<dbReference type="Gene3D" id="2.40.30.10">
    <property type="entry name" value="Translation factors"/>
    <property type="match status" value="1"/>
</dbReference>
<feature type="binding site" evidence="12">
    <location>
        <position position="76"/>
    </location>
    <ligand>
        <name>FAD</name>
        <dbReference type="ChEBI" id="CHEBI:57692"/>
    </ligand>
</feature>
<comment type="similarity">
    <text evidence="3">Belongs to the flavoprotein pyridine nucleotide cytochrome reductase family.</text>
</comment>